<evidence type="ECO:0000313" key="4">
    <source>
        <dbReference type="EMBL" id="ORX68027.1"/>
    </source>
</evidence>
<comment type="caution">
    <text evidence="4">The sequence shown here is derived from an EMBL/GenBank/DDBJ whole genome shotgun (WGS) entry which is preliminary data.</text>
</comment>
<gene>
    <name evidence="4" type="ORF">DL89DRAFT_40186</name>
</gene>
<reference evidence="4 5" key="1">
    <citation type="submission" date="2016-07" db="EMBL/GenBank/DDBJ databases">
        <title>Pervasive Adenine N6-methylation of Active Genes in Fungi.</title>
        <authorList>
            <consortium name="DOE Joint Genome Institute"/>
            <person name="Mondo S.J."/>
            <person name="Dannebaum R.O."/>
            <person name="Kuo R.C."/>
            <person name="Labutti K."/>
            <person name="Haridas S."/>
            <person name="Kuo A."/>
            <person name="Salamov A."/>
            <person name="Ahrendt S.R."/>
            <person name="Lipzen A."/>
            <person name="Sullivan W."/>
            <person name="Andreopoulos W.B."/>
            <person name="Clum A."/>
            <person name="Lindquist E."/>
            <person name="Daum C."/>
            <person name="Ramamoorthy G.K."/>
            <person name="Gryganskyi A."/>
            <person name="Culley D."/>
            <person name="Magnuson J.K."/>
            <person name="James T.Y."/>
            <person name="O'Malley M.A."/>
            <person name="Stajich J.E."/>
            <person name="Spatafora J.W."/>
            <person name="Visel A."/>
            <person name="Grigoriev I.V."/>
        </authorList>
    </citation>
    <scope>NUCLEOTIDE SEQUENCE [LARGE SCALE GENOMIC DNA]</scope>
    <source>
        <strain evidence="4 5">ATCC 12442</strain>
    </source>
</reference>
<evidence type="ECO:0000259" key="3">
    <source>
        <dbReference type="PROSITE" id="PS50157"/>
    </source>
</evidence>
<accession>A0A1Y1W3I5</accession>
<dbReference type="PROSITE" id="PS00028">
    <property type="entry name" value="ZINC_FINGER_C2H2_1"/>
    <property type="match status" value="1"/>
</dbReference>
<dbReference type="PROSITE" id="PS50157">
    <property type="entry name" value="ZINC_FINGER_C2H2_2"/>
    <property type="match status" value="1"/>
</dbReference>
<dbReference type="EMBL" id="MCFD01000011">
    <property type="protein sequence ID" value="ORX68027.1"/>
    <property type="molecule type" value="Genomic_DNA"/>
</dbReference>
<feature type="compositionally biased region" description="Polar residues" evidence="2">
    <location>
        <begin position="113"/>
        <end position="123"/>
    </location>
</feature>
<protein>
    <recommendedName>
        <fullName evidence="3">C2H2-type domain-containing protein</fullName>
    </recommendedName>
</protein>
<dbReference type="Proteomes" id="UP000193922">
    <property type="component" value="Unassembled WGS sequence"/>
</dbReference>
<keyword evidence="5" id="KW-1185">Reference proteome</keyword>
<keyword evidence="1" id="KW-0862">Zinc</keyword>
<feature type="domain" description="C2H2-type" evidence="3">
    <location>
        <begin position="27"/>
        <end position="49"/>
    </location>
</feature>
<dbReference type="GeneID" id="63808279"/>
<feature type="region of interest" description="Disordered" evidence="2">
    <location>
        <begin position="105"/>
        <end position="137"/>
    </location>
</feature>
<dbReference type="RefSeq" id="XP_040741873.1">
    <property type="nucleotide sequence ID" value="XM_040891631.1"/>
</dbReference>
<name>A0A1Y1W3I5_9FUNG</name>
<dbReference type="InterPro" id="IPR013087">
    <property type="entry name" value="Znf_C2H2_type"/>
</dbReference>
<keyword evidence="1" id="KW-0479">Metal-binding</keyword>
<sequence length="137" mass="15906">MTDDIPTTSKPIRDNYGIRGRHAHGRFGCRDCGEIFQTSLKLYRHRVSHLPVVRIKFLGKVVIEFQKHADNRVECLCGKDITIVNMISVHKYHCQACMEEARRRLDQKPESKIPSNEHGQQPANPCREINRETRTIK</sequence>
<evidence type="ECO:0000256" key="1">
    <source>
        <dbReference type="PROSITE-ProRule" id="PRU00042"/>
    </source>
</evidence>
<keyword evidence="1" id="KW-0863">Zinc-finger</keyword>
<dbReference type="GO" id="GO:0008270">
    <property type="term" value="F:zinc ion binding"/>
    <property type="evidence" value="ECO:0007669"/>
    <property type="project" value="UniProtKB-KW"/>
</dbReference>
<evidence type="ECO:0000313" key="5">
    <source>
        <dbReference type="Proteomes" id="UP000193922"/>
    </source>
</evidence>
<dbReference type="AlphaFoldDB" id="A0A1Y1W3I5"/>
<evidence type="ECO:0000256" key="2">
    <source>
        <dbReference type="SAM" id="MobiDB-lite"/>
    </source>
</evidence>
<organism evidence="4 5">
    <name type="scientific">Linderina pennispora</name>
    <dbReference type="NCBI Taxonomy" id="61395"/>
    <lineage>
        <taxon>Eukaryota</taxon>
        <taxon>Fungi</taxon>
        <taxon>Fungi incertae sedis</taxon>
        <taxon>Zoopagomycota</taxon>
        <taxon>Kickxellomycotina</taxon>
        <taxon>Kickxellomycetes</taxon>
        <taxon>Kickxellales</taxon>
        <taxon>Kickxellaceae</taxon>
        <taxon>Linderina</taxon>
    </lineage>
</organism>
<feature type="compositionally biased region" description="Basic and acidic residues" evidence="2">
    <location>
        <begin position="128"/>
        <end position="137"/>
    </location>
</feature>
<proteinExistence type="predicted"/>